<evidence type="ECO:0000313" key="4">
    <source>
        <dbReference type="Proteomes" id="UP000034324"/>
    </source>
</evidence>
<organism evidence="3 4">
    <name type="scientific">Candidatus Daviesbacteria bacterium GW2011_GWF2_38_6</name>
    <dbReference type="NCBI Taxonomy" id="1618432"/>
    <lineage>
        <taxon>Bacteria</taxon>
        <taxon>Candidatus Daviesiibacteriota</taxon>
    </lineage>
</organism>
<reference evidence="3 4" key="1">
    <citation type="journal article" date="2015" name="Nature">
        <title>rRNA introns, odd ribosomes, and small enigmatic genomes across a large radiation of phyla.</title>
        <authorList>
            <person name="Brown C.T."/>
            <person name="Hug L.A."/>
            <person name="Thomas B.C."/>
            <person name="Sharon I."/>
            <person name="Castelle C.J."/>
            <person name="Singh A."/>
            <person name="Wilkins M.J."/>
            <person name="Williams K.H."/>
            <person name="Banfield J.F."/>
        </authorList>
    </citation>
    <scope>NUCLEOTIDE SEQUENCE [LARGE SCALE GENOMIC DNA]</scope>
</reference>
<dbReference type="EMBL" id="LBVC01000060">
    <property type="protein sequence ID" value="KKQ76798.1"/>
    <property type="molecule type" value="Genomic_DNA"/>
</dbReference>
<name>A0A0G0KAV7_9BACT</name>
<comment type="caution">
    <text evidence="3">The sequence shown here is derived from an EMBL/GenBank/DDBJ whole genome shotgun (WGS) entry which is preliminary data.</text>
</comment>
<dbReference type="Proteomes" id="UP000034324">
    <property type="component" value="Unassembled WGS sequence"/>
</dbReference>
<dbReference type="InterPro" id="IPR039461">
    <property type="entry name" value="Peptidase_M49"/>
</dbReference>
<dbReference type="AlphaFoldDB" id="A0A0G0KAV7"/>
<evidence type="ECO:0000256" key="2">
    <source>
        <dbReference type="ARBA" id="ARBA00022801"/>
    </source>
</evidence>
<dbReference type="Gene3D" id="3.30.540.30">
    <property type="match status" value="1"/>
</dbReference>
<keyword evidence="1" id="KW-0479">Metal-binding</keyword>
<dbReference type="PANTHER" id="PTHR23422:SF9">
    <property type="entry name" value="ZN-DEPENDENT HYDROLASE"/>
    <property type="match status" value="1"/>
</dbReference>
<dbReference type="GO" id="GO:0046872">
    <property type="term" value="F:metal ion binding"/>
    <property type="evidence" value="ECO:0007669"/>
    <property type="project" value="UniProtKB-KW"/>
</dbReference>
<gene>
    <name evidence="3" type="ORF">US99_C0060G0007</name>
</gene>
<dbReference type="PANTHER" id="PTHR23422">
    <property type="entry name" value="DIPEPTIDYL PEPTIDASE III-RELATED"/>
    <property type="match status" value="1"/>
</dbReference>
<proteinExistence type="predicted"/>
<keyword evidence="2" id="KW-0378">Hydrolase</keyword>
<accession>A0A0G0KAV7</accession>
<dbReference type="GO" id="GO:0005737">
    <property type="term" value="C:cytoplasm"/>
    <property type="evidence" value="ECO:0007669"/>
    <property type="project" value="TreeGrafter"/>
</dbReference>
<evidence type="ECO:0000313" key="3">
    <source>
        <dbReference type="EMBL" id="KKQ76798.1"/>
    </source>
</evidence>
<protein>
    <submittedName>
        <fullName evidence="3">Peptidase family M49</fullName>
    </submittedName>
</protein>
<dbReference type="GO" id="GO:0008239">
    <property type="term" value="F:dipeptidyl-peptidase activity"/>
    <property type="evidence" value="ECO:0007669"/>
    <property type="project" value="TreeGrafter"/>
</dbReference>
<evidence type="ECO:0000256" key="1">
    <source>
        <dbReference type="ARBA" id="ARBA00022723"/>
    </source>
</evidence>
<sequence>MSDLPLLEFNPKLPKLSKNERKVLDLLVEAGKLIAPIYLEQEKQAKNDSFSSSPYTVVEKVKGKLVATPYHVKYAKLLKPVAEKLEEAAKVSDNKQFANALKVQAKALLDGTYEKAIATWLKMPPYILDISIGPVVYFDEQLFFAKASYQAWVGVINEKRTKRLKLYEDVALATHRKALIPGERIEENHLVKSKVDDVLLFSGLMARTKFIGVNLPNDLQWVKKYGSEITLFENANDFRMEEQIIPAFNKFFSPGFRQGFSREDLRRASLRYVALHEIAHSYLYYKNAFTKLQDLLPALYELSATVLGMRIAGSLLVKDIITDKQLVSMFVTFICRSFYLIEQYKKTKFMGNYALGGVIFINFMLENGALKQYKGLAIPNFVKMFVSLHDLFYILEKLLSSGTRKDAVDFIKKYGKK</sequence>